<dbReference type="Proteomes" id="UP000051184">
    <property type="component" value="Unassembled WGS sequence"/>
</dbReference>
<gene>
    <name evidence="3" type="ORF">TA5114_01831</name>
</gene>
<evidence type="ECO:0000313" key="4">
    <source>
        <dbReference type="Proteomes" id="UP000051184"/>
    </source>
</evidence>
<dbReference type="STRING" id="1715691.TA5113_02195"/>
<dbReference type="Pfam" id="PF00582">
    <property type="entry name" value="Usp"/>
    <property type="match status" value="1"/>
</dbReference>
<comment type="similarity">
    <text evidence="1">Belongs to the universal stress protein A family.</text>
</comment>
<name>A0A0P1J8H8_9RHOB</name>
<dbReference type="PRINTS" id="PR01438">
    <property type="entry name" value="UNVRSLSTRESS"/>
</dbReference>
<dbReference type="EMBL" id="CYUE01000020">
    <property type="protein sequence ID" value="CUK26025.1"/>
    <property type="molecule type" value="Genomic_DNA"/>
</dbReference>
<sequence length="279" mass="30299">MTYKSILTVLSDIEFAQTPLEQASHFARNQHAHLDVLCLGVDRTQMGHYFSGASAVVVETTLNDARAEALDIERMATTFLKNTDGRWGTEAGVCMTTDVARHVAARARFSDLTILPKPYGDKHGVEMETIVEAALFDGAAPVLVVPNGMKPLSEPKVVTLAWNESQESLNAAKAALPLLKSANIVRVLVIDPAKHGANRSDPGGLLSTFLARHGVHVEIDVLSKSLPRVSDVILRHAKDKRSDLIVMGAYGHSRLRESILGGATRHMLEQADVPVFMAH</sequence>
<dbReference type="PANTHER" id="PTHR46268">
    <property type="entry name" value="STRESS RESPONSE PROTEIN NHAX"/>
    <property type="match status" value="1"/>
</dbReference>
<dbReference type="SUPFAM" id="SSF52402">
    <property type="entry name" value="Adenine nucleotide alpha hydrolases-like"/>
    <property type="match status" value="2"/>
</dbReference>
<reference evidence="4" key="1">
    <citation type="submission" date="2015-09" db="EMBL/GenBank/DDBJ databases">
        <authorList>
            <person name="Rodrigo-Torres Lidia"/>
            <person name="Arahal R.David."/>
        </authorList>
    </citation>
    <scope>NUCLEOTIDE SEQUENCE [LARGE SCALE GENOMIC DNA]</scope>
    <source>
        <strain evidence="4">CECT 5114</strain>
    </source>
</reference>
<protein>
    <submittedName>
        <fullName evidence="3">Universal stress protein family protein</fullName>
    </submittedName>
</protein>
<dbReference type="PANTHER" id="PTHR46268:SF15">
    <property type="entry name" value="UNIVERSAL STRESS PROTEIN HP_0031"/>
    <property type="match status" value="1"/>
</dbReference>
<accession>A0A0P1J8H8</accession>
<dbReference type="InterPro" id="IPR006016">
    <property type="entry name" value="UspA"/>
</dbReference>
<dbReference type="OrthoDB" id="9804721at2"/>
<proteinExistence type="inferred from homology"/>
<feature type="domain" description="UspA" evidence="2">
    <location>
        <begin position="225"/>
        <end position="278"/>
    </location>
</feature>
<dbReference type="CDD" id="cd00293">
    <property type="entry name" value="USP-like"/>
    <property type="match status" value="1"/>
</dbReference>
<dbReference type="Gene3D" id="3.40.50.12370">
    <property type="match status" value="1"/>
</dbReference>
<evidence type="ECO:0000259" key="2">
    <source>
        <dbReference type="Pfam" id="PF00582"/>
    </source>
</evidence>
<evidence type="ECO:0000256" key="1">
    <source>
        <dbReference type="ARBA" id="ARBA00008791"/>
    </source>
</evidence>
<keyword evidence="4" id="KW-1185">Reference proteome</keyword>
<dbReference type="AlphaFoldDB" id="A0A0P1J8H8"/>
<dbReference type="RefSeq" id="WP_058314975.1">
    <property type="nucleotide sequence ID" value="NZ_CYTO01000020.1"/>
</dbReference>
<evidence type="ECO:0000313" key="3">
    <source>
        <dbReference type="EMBL" id="CUK26025.1"/>
    </source>
</evidence>
<dbReference type="InterPro" id="IPR006015">
    <property type="entry name" value="Universal_stress_UspA"/>
</dbReference>
<organism evidence="3 4">
    <name type="scientific">Cognatishimia activa</name>
    <dbReference type="NCBI Taxonomy" id="1715691"/>
    <lineage>
        <taxon>Bacteria</taxon>
        <taxon>Pseudomonadati</taxon>
        <taxon>Pseudomonadota</taxon>
        <taxon>Alphaproteobacteria</taxon>
        <taxon>Rhodobacterales</taxon>
        <taxon>Paracoccaceae</taxon>
        <taxon>Cognatishimia</taxon>
    </lineage>
</organism>